<proteinExistence type="predicted"/>
<sequence length="154" mass="16311">MDASSPPTLALASASADDLQHLKLLSLFHYVLGGLTALFSLLPLIHLAMGIAIVTGQLPMDNANPDGPPMDPRWVGWIFVIIAAMLILGGLTMAGFMAYAGRCIAQRRRHLLCLIVAGISCSFMPLGTVLGVFTLVTLLRPRVKALFGVGNTAV</sequence>
<dbReference type="EMBL" id="AKBN01000834">
    <property type="protein sequence ID" value="KFA01665.1"/>
    <property type="molecule type" value="Genomic_DNA"/>
</dbReference>
<evidence type="ECO:0000313" key="1">
    <source>
        <dbReference type="EMBL" id="KFA01665.1"/>
    </source>
</evidence>
<organism evidence="1">
    <name type="scientific">Xanthomonas vasicola pv. vasculorum NCPPB 890</name>
    <dbReference type="NCBI Taxonomy" id="1184265"/>
    <lineage>
        <taxon>Bacteria</taxon>
        <taxon>Pseudomonadati</taxon>
        <taxon>Pseudomonadota</taxon>
        <taxon>Gammaproteobacteria</taxon>
        <taxon>Lysobacterales</taxon>
        <taxon>Lysobacteraceae</taxon>
        <taxon>Xanthomonas</taxon>
    </lineage>
</organism>
<reference evidence="1" key="1">
    <citation type="submission" date="2012-05" db="EMBL/GenBank/DDBJ databases">
        <authorList>
            <person name="Studholme D.J."/>
            <person name="Wasukira A."/>
            <person name="Grant M."/>
        </authorList>
    </citation>
    <scope>NUCLEOTIDE SEQUENCE [LARGE SCALE GENOMIC DNA]</scope>
    <source>
        <strain evidence="1">NCPPB 890</strain>
    </source>
</reference>
<dbReference type="GeneID" id="69689365"/>
<dbReference type="RefSeq" id="WP_010369241.1">
    <property type="nucleotide sequence ID" value="NZ_AKBN02000005.1"/>
</dbReference>
<accession>A0A836P250</accession>
<comment type="caution">
    <text evidence="1">The sequence shown here is derived from an EMBL/GenBank/DDBJ whole genome shotgun (WGS) entry which is preliminary data.</text>
</comment>
<protein>
    <submittedName>
        <fullName evidence="1">Membrane protein</fullName>
    </submittedName>
</protein>
<name>A0A836P250_XANVA</name>
<dbReference type="AlphaFoldDB" id="A0A836P250"/>
<gene>
    <name evidence="1" type="ORF">A11K_0114405</name>
</gene>